<dbReference type="EMBL" id="JACHHK010000005">
    <property type="protein sequence ID" value="MBB5183490.1"/>
    <property type="molecule type" value="Genomic_DNA"/>
</dbReference>
<dbReference type="RefSeq" id="WP_183328781.1">
    <property type="nucleotide sequence ID" value="NZ_JACHHK010000005.1"/>
</dbReference>
<keyword evidence="1" id="KW-0732">Signal</keyword>
<dbReference type="InterPro" id="IPR036249">
    <property type="entry name" value="Thioredoxin-like_sf"/>
</dbReference>
<name>A0A7W8FXA0_9FIRM</name>
<accession>A0A7W8FXA0</accession>
<keyword evidence="3" id="KW-1185">Reference proteome</keyword>
<organism evidence="2 3">
    <name type="scientific">Catenisphaera adipataccumulans</name>
    <dbReference type="NCBI Taxonomy" id="700500"/>
    <lineage>
        <taxon>Bacteria</taxon>
        <taxon>Bacillati</taxon>
        <taxon>Bacillota</taxon>
        <taxon>Erysipelotrichia</taxon>
        <taxon>Erysipelotrichales</taxon>
        <taxon>Erysipelotrichaceae</taxon>
        <taxon>Catenisphaera</taxon>
    </lineage>
</organism>
<dbReference type="Proteomes" id="UP000539953">
    <property type="component" value="Unassembled WGS sequence"/>
</dbReference>
<reference evidence="2 3" key="1">
    <citation type="submission" date="2020-08" db="EMBL/GenBank/DDBJ databases">
        <title>Genomic Encyclopedia of Type Strains, Phase IV (KMG-IV): sequencing the most valuable type-strain genomes for metagenomic binning, comparative biology and taxonomic classification.</title>
        <authorList>
            <person name="Goeker M."/>
        </authorList>
    </citation>
    <scope>NUCLEOTIDE SEQUENCE [LARGE SCALE GENOMIC DNA]</scope>
    <source>
        <strain evidence="2 3">DSM 25799</strain>
    </source>
</reference>
<proteinExistence type="predicted"/>
<dbReference type="SUPFAM" id="SSF52833">
    <property type="entry name" value="Thioredoxin-like"/>
    <property type="match status" value="1"/>
</dbReference>
<feature type="chain" id="PRO_5038897059" evidence="1">
    <location>
        <begin position="26"/>
        <end position="172"/>
    </location>
</feature>
<dbReference type="PROSITE" id="PS51257">
    <property type="entry name" value="PROKAR_LIPOPROTEIN"/>
    <property type="match status" value="1"/>
</dbReference>
<dbReference type="InterPro" id="IPR017937">
    <property type="entry name" value="Thioredoxin_CS"/>
</dbReference>
<evidence type="ECO:0000313" key="2">
    <source>
        <dbReference type="EMBL" id="MBB5183490.1"/>
    </source>
</evidence>
<dbReference type="AlphaFoldDB" id="A0A7W8FXA0"/>
<evidence type="ECO:0000256" key="1">
    <source>
        <dbReference type="SAM" id="SignalP"/>
    </source>
</evidence>
<evidence type="ECO:0000313" key="3">
    <source>
        <dbReference type="Proteomes" id="UP000539953"/>
    </source>
</evidence>
<dbReference type="PROSITE" id="PS00194">
    <property type="entry name" value="THIOREDOXIN_1"/>
    <property type="match status" value="1"/>
</dbReference>
<feature type="signal peptide" evidence="1">
    <location>
        <begin position="1"/>
        <end position="25"/>
    </location>
</feature>
<comment type="caution">
    <text evidence="2">The sequence shown here is derived from an EMBL/GenBank/DDBJ whole genome shotgun (WGS) entry which is preliminary data.</text>
</comment>
<sequence length="172" mass="19799">MRKNRILSLFLVGLLMIGLTACQQAEPYKQINISAARLQRMLNKKKDFVLLVERDNCPYCKKLNKYIKQTKDEHDGVVIYRLDMSGVTFERTEGSDQLTTDDEDGQILLKMAPYYSYTPAVYVIRNGKVIKEGIGFDADHNTVAVWDNDSLIDFSNAEADEYWDFVEDNQPD</sequence>
<protein>
    <submittedName>
        <fullName evidence="2">Putative bacteriocin transport accessory protein</fullName>
    </submittedName>
</protein>
<dbReference type="Gene3D" id="3.40.30.10">
    <property type="entry name" value="Glutaredoxin"/>
    <property type="match status" value="1"/>
</dbReference>
<gene>
    <name evidence="2" type="ORF">HNQ47_001512</name>
</gene>